<proteinExistence type="predicted"/>
<reference evidence="2" key="2">
    <citation type="journal article" date="2023" name="IMA Fungus">
        <title>Comparative genomic study of the Penicillium genus elucidates a diverse pangenome and 15 lateral gene transfer events.</title>
        <authorList>
            <person name="Petersen C."/>
            <person name="Sorensen T."/>
            <person name="Nielsen M.R."/>
            <person name="Sondergaard T.E."/>
            <person name="Sorensen J.L."/>
            <person name="Fitzpatrick D.A."/>
            <person name="Frisvad J.C."/>
            <person name="Nielsen K.L."/>
        </authorList>
    </citation>
    <scope>NUCLEOTIDE SEQUENCE</scope>
    <source>
        <strain evidence="2">IBT 26290</strain>
    </source>
</reference>
<dbReference type="EMBL" id="JAPQKN010000008">
    <property type="protein sequence ID" value="KAJ5151230.1"/>
    <property type="molecule type" value="Genomic_DNA"/>
</dbReference>
<evidence type="ECO:0000313" key="3">
    <source>
        <dbReference type="Proteomes" id="UP001149163"/>
    </source>
</evidence>
<feature type="compositionally biased region" description="Low complexity" evidence="1">
    <location>
        <begin position="33"/>
        <end position="43"/>
    </location>
</feature>
<evidence type="ECO:0000256" key="1">
    <source>
        <dbReference type="SAM" id="MobiDB-lite"/>
    </source>
</evidence>
<organism evidence="2 3">
    <name type="scientific">Penicillium canariense</name>
    <dbReference type="NCBI Taxonomy" id="189055"/>
    <lineage>
        <taxon>Eukaryota</taxon>
        <taxon>Fungi</taxon>
        <taxon>Dikarya</taxon>
        <taxon>Ascomycota</taxon>
        <taxon>Pezizomycotina</taxon>
        <taxon>Eurotiomycetes</taxon>
        <taxon>Eurotiomycetidae</taxon>
        <taxon>Eurotiales</taxon>
        <taxon>Aspergillaceae</taxon>
        <taxon>Penicillium</taxon>
    </lineage>
</organism>
<reference evidence="2" key="1">
    <citation type="submission" date="2022-11" db="EMBL/GenBank/DDBJ databases">
        <authorList>
            <person name="Petersen C."/>
        </authorList>
    </citation>
    <scope>NUCLEOTIDE SEQUENCE</scope>
    <source>
        <strain evidence="2">IBT 26290</strain>
    </source>
</reference>
<accession>A0A9W9HLX3</accession>
<comment type="caution">
    <text evidence="2">The sequence shown here is derived from an EMBL/GenBank/DDBJ whole genome shotgun (WGS) entry which is preliminary data.</text>
</comment>
<dbReference type="OrthoDB" id="3883941at2759"/>
<protein>
    <submittedName>
        <fullName evidence="2">Uncharacterized protein</fullName>
    </submittedName>
</protein>
<evidence type="ECO:0000313" key="2">
    <source>
        <dbReference type="EMBL" id="KAJ5151230.1"/>
    </source>
</evidence>
<dbReference type="Proteomes" id="UP001149163">
    <property type="component" value="Unassembled WGS sequence"/>
</dbReference>
<gene>
    <name evidence="2" type="ORF">N7482_010482</name>
</gene>
<dbReference type="GeneID" id="81431782"/>
<dbReference type="AlphaFoldDB" id="A0A9W9HLX3"/>
<name>A0A9W9HLX3_9EURO</name>
<dbReference type="RefSeq" id="XP_056538563.1">
    <property type="nucleotide sequence ID" value="XM_056692606.1"/>
</dbReference>
<keyword evidence="3" id="KW-1185">Reference proteome</keyword>
<sequence length="402" mass="44468">MFRTAAPRPATGAIRQQLGRQSKSRIANPRFQSTASNSTSSASNPAIVGGVAGGAVAFAAGYTWYYFSGAKTLVDSNKQVKEYVQQARKKLSEKAPEPNEAYSWLKSTVNRYAVFIPGGRGYVDTAFNDLEKIRDNHAEEFDKIVKDAYNELNDVSRKGGFDTDTAFEAFHILQKHLNRLLELSGDAAEDILNNHPQLKEKVGGSFDQLKQMGDSFGPQAKEEVNKTWQQISDIVKRGASVESAEEIKKLIDDKKAKLQKLGDEAWQKGIEESKQFLDKNPKAKSLVEDNADALKKGNFQELWGLVKESASSGKTEKLEKFVKDKVGQSKGGGFGDLDDWLKMIPGGSNIIPQLQSLQKIADKKGSEAEGVVKETFEDIQDVLKKRKEQLEKIAEEGKKESS</sequence>
<feature type="region of interest" description="Disordered" evidence="1">
    <location>
        <begin position="1"/>
        <end position="43"/>
    </location>
</feature>